<proteinExistence type="predicted"/>
<reference evidence="1" key="1">
    <citation type="journal article" date="2017" name="Vet. Pathol.">
        <title>Ranid Herpesvirus 3 and Proliferative Dermatitis in Free-Ranging Wild Common Frogs (Rana Temporaria).</title>
        <authorList>
            <person name="Origgi F.C."/>
            <person name="Schmidt B.R."/>
            <person name="Lohmann P."/>
            <person name="Otten P."/>
            <person name="Akdesir E."/>
            <person name="Gaschen V."/>
            <person name="Aguilar-Bultet L."/>
            <person name="Wahli T."/>
            <person name="Sattler U."/>
            <person name="Stoffel M.H."/>
        </authorList>
    </citation>
    <scope>NUCLEOTIDE SEQUENCE [LARGE SCALE GENOMIC DNA]</scope>
    <source>
        <strain evidence="1">FO1_2015</strain>
    </source>
</reference>
<dbReference type="EMBL" id="KX832224">
    <property type="protein sequence ID" value="ARR28829.1"/>
    <property type="molecule type" value="Genomic_DNA"/>
</dbReference>
<dbReference type="KEGG" id="vg:32878163"/>
<accession>A0A1X9T552</accession>
<evidence type="ECO:0000313" key="2">
    <source>
        <dbReference type="Proteomes" id="UP000203507"/>
    </source>
</evidence>
<dbReference type="RefSeq" id="YP_009362338.1">
    <property type="nucleotide sequence ID" value="NC_034618.1"/>
</dbReference>
<dbReference type="GeneID" id="32878163"/>
<name>A0A1X9T552_9VIRU</name>
<evidence type="ECO:0000313" key="1">
    <source>
        <dbReference type="EMBL" id="ARR28829.1"/>
    </source>
</evidence>
<sequence>MSSGEEADVETKTVLYLKSCEKRMGFPKAALNLKQSVEQRGEMNYDEIWKEITRDGVINDGRLMSFAAYRGDTMEVVAKHLIKDEKTKLYILEKLPKEGILSSFLRKLGSWTAI</sequence>
<dbReference type="InterPro" id="IPR002475">
    <property type="entry name" value="Bcl2-like"/>
</dbReference>
<dbReference type="Proteomes" id="UP000203507">
    <property type="component" value="Segment"/>
</dbReference>
<protein>
    <submittedName>
        <fullName evidence="1">Uncharacterized protein</fullName>
    </submittedName>
</protein>
<dbReference type="PROSITE" id="PS50062">
    <property type="entry name" value="BCL2_FAMILY"/>
    <property type="match status" value="1"/>
</dbReference>
<keyword evidence="2" id="KW-1185">Reference proteome</keyword>
<organism evidence="1">
    <name type="scientific">Ranid herpesvirus 3</name>
    <dbReference type="NCBI Taxonomy" id="1987509"/>
    <lineage>
        <taxon>Viruses</taxon>
        <taxon>Duplodnaviria</taxon>
        <taxon>Heunggongvirae</taxon>
        <taxon>Peploviricota</taxon>
        <taxon>Herviviricetes</taxon>
        <taxon>Herpesvirales</taxon>
        <taxon>Alloherpesviridae</taxon>
        <taxon>Batravirus</taxon>
        <taxon>Batravirus ranidallo3</taxon>
    </lineage>
</organism>